<organism evidence="2 3">
    <name type="scientific">Desulfonema magnum</name>
    <dbReference type="NCBI Taxonomy" id="45655"/>
    <lineage>
        <taxon>Bacteria</taxon>
        <taxon>Pseudomonadati</taxon>
        <taxon>Thermodesulfobacteriota</taxon>
        <taxon>Desulfobacteria</taxon>
        <taxon>Desulfobacterales</taxon>
        <taxon>Desulfococcaceae</taxon>
        <taxon>Desulfonema</taxon>
    </lineage>
</organism>
<protein>
    <submittedName>
        <fullName evidence="2">Uncharacterized protein</fullName>
    </submittedName>
</protein>
<sequence length="47" mass="5150">MGRNNQSKFALKPPSKVSHNPSWGEITKAEIKRSGGTFSLITPHGEK</sequence>
<reference evidence="2" key="1">
    <citation type="journal article" date="2021" name="Microb. Physiol.">
        <title>Proteogenomic Insights into the Physiology of Marine, Sulfate-Reducing, Filamentous Desulfonema limicola and Desulfonema magnum.</title>
        <authorList>
            <person name="Schnaars V."/>
            <person name="Wohlbrand L."/>
            <person name="Scheve S."/>
            <person name="Hinrichs C."/>
            <person name="Reinhardt R."/>
            <person name="Rabus R."/>
        </authorList>
    </citation>
    <scope>NUCLEOTIDE SEQUENCE</scope>
    <source>
        <strain evidence="2">4be13</strain>
    </source>
</reference>
<keyword evidence="3" id="KW-1185">Reference proteome</keyword>
<dbReference type="EMBL" id="CP061800">
    <property type="protein sequence ID" value="QTA88216.1"/>
    <property type="molecule type" value="Genomic_DNA"/>
</dbReference>
<proteinExistence type="predicted"/>
<feature type="region of interest" description="Disordered" evidence="1">
    <location>
        <begin position="1"/>
        <end position="24"/>
    </location>
</feature>
<evidence type="ECO:0000256" key="1">
    <source>
        <dbReference type="SAM" id="MobiDB-lite"/>
    </source>
</evidence>
<evidence type="ECO:0000313" key="3">
    <source>
        <dbReference type="Proteomes" id="UP000663722"/>
    </source>
</evidence>
<evidence type="ECO:0000313" key="2">
    <source>
        <dbReference type="EMBL" id="QTA88216.1"/>
    </source>
</evidence>
<accession>A0A975BMG5</accession>
<name>A0A975BMG5_9BACT</name>
<dbReference type="Proteomes" id="UP000663722">
    <property type="component" value="Chromosome"/>
</dbReference>
<gene>
    <name evidence="2" type="ORF">dnm_042580</name>
</gene>
<dbReference type="AlphaFoldDB" id="A0A975BMG5"/>
<dbReference type="KEGG" id="dmm:dnm_042580"/>